<dbReference type="GO" id="GO:0004197">
    <property type="term" value="F:cysteine-type endopeptidase activity"/>
    <property type="evidence" value="ECO:0007669"/>
    <property type="project" value="InterPro"/>
</dbReference>
<evidence type="ECO:0000313" key="4">
    <source>
        <dbReference type="Proteomes" id="UP000015105"/>
    </source>
</evidence>
<keyword evidence="4" id="KW-1185">Reference proteome</keyword>
<dbReference type="GO" id="GO:0006508">
    <property type="term" value="P:proteolysis"/>
    <property type="evidence" value="ECO:0007669"/>
    <property type="project" value="InterPro"/>
</dbReference>
<evidence type="ECO:0000259" key="2">
    <source>
        <dbReference type="Pfam" id="PF25110"/>
    </source>
</evidence>
<dbReference type="InterPro" id="IPR005314">
    <property type="entry name" value="Peptidase_C50"/>
</dbReference>
<dbReference type="Proteomes" id="UP000015105">
    <property type="component" value="Chromosome 6D"/>
</dbReference>
<evidence type="ECO:0000256" key="1">
    <source>
        <dbReference type="SAM" id="MobiDB-lite"/>
    </source>
</evidence>
<dbReference type="AlphaFoldDB" id="A0A453PPM9"/>
<accession>A0A453PPM9</accession>
<reference evidence="3" key="5">
    <citation type="journal article" date="2021" name="G3 (Bethesda)">
        <title>Aegilops tauschii genome assembly Aet v5.0 features greater sequence contiguity and improved annotation.</title>
        <authorList>
            <person name="Wang L."/>
            <person name="Zhu T."/>
            <person name="Rodriguez J.C."/>
            <person name="Deal K.R."/>
            <person name="Dubcovsky J."/>
            <person name="McGuire P.E."/>
            <person name="Lux T."/>
            <person name="Spannagl M."/>
            <person name="Mayer K.F.X."/>
            <person name="Baldrich P."/>
            <person name="Meyers B.C."/>
            <person name="Huo N."/>
            <person name="Gu Y.Q."/>
            <person name="Zhou H."/>
            <person name="Devos K.M."/>
            <person name="Bennetzen J.L."/>
            <person name="Unver T."/>
            <person name="Budak H."/>
            <person name="Gulick P.J."/>
            <person name="Galiba G."/>
            <person name="Kalapos B."/>
            <person name="Nelson D.R."/>
            <person name="Li P."/>
            <person name="You F.M."/>
            <person name="Luo M.C."/>
            <person name="Dvorak J."/>
        </authorList>
    </citation>
    <scope>NUCLEOTIDE SEQUENCE [LARGE SCALE GENOMIC DNA]</scope>
    <source>
        <strain evidence="3">cv. AL8/78</strain>
    </source>
</reference>
<dbReference type="PANTHER" id="PTHR12792">
    <property type="entry name" value="EXTRA SPINDLE POLES 1-RELATED"/>
    <property type="match status" value="1"/>
</dbReference>
<feature type="region of interest" description="Disordered" evidence="1">
    <location>
        <begin position="34"/>
        <end position="62"/>
    </location>
</feature>
<organism evidence="3 4">
    <name type="scientific">Aegilops tauschii subsp. strangulata</name>
    <name type="common">Goatgrass</name>
    <dbReference type="NCBI Taxonomy" id="200361"/>
    <lineage>
        <taxon>Eukaryota</taxon>
        <taxon>Viridiplantae</taxon>
        <taxon>Streptophyta</taxon>
        <taxon>Embryophyta</taxon>
        <taxon>Tracheophyta</taxon>
        <taxon>Spermatophyta</taxon>
        <taxon>Magnoliopsida</taxon>
        <taxon>Liliopsida</taxon>
        <taxon>Poales</taxon>
        <taxon>Poaceae</taxon>
        <taxon>BOP clade</taxon>
        <taxon>Pooideae</taxon>
        <taxon>Triticodae</taxon>
        <taxon>Triticeae</taxon>
        <taxon>Triticinae</taxon>
        <taxon>Aegilops</taxon>
    </lineage>
</organism>
<feature type="domain" description="Separase-like TPR repeats region" evidence="2">
    <location>
        <begin position="6"/>
        <end position="307"/>
    </location>
</feature>
<dbReference type="GO" id="GO:0072686">
    <property type="term" value="C:mitotic spindle"/>
    <property type="evidence" value="ECO:0007669"/>
    <property type="project" value="TreeGrafter"/>
</dbReference>
<sequence>MEAAAADLLAALSSPSSRAGLHSRFAAYLQPFSPHLPAANPNPKPPPKRATKQAKQPPLPPDAAAVRPLAKRFLPFLCRALQLLPPLLLPNPSAGGDAAGLDELLEIYGLTLDCLAAISTCLAGKPYSVLLQRGRFVCCLESRGHYARAEAEAAATLDALRCALSPPTAAKPSRGAASVAPLLPEPGIAGEAGADPEVTTLAVELTVCLANCASKGKVKEDACYERVRNLVEQLRPWLRIPTEEASKKYVTLLVNALSRCAISLAAESSFFDADLVREFCVATLGECEKAQLIERLPIVARKICSSVDLSWGESTSLLLAVLESVLRVKVMYL</sequence>
<dbReference type="GO" id="GO:0005634">
    <property type="term" value="C:nucleus"/>
    <property type="evidence" value="ECO:0007669"/>
    <property type="project" value="InterPro"/>
</dbReference>
<dbReference type="Pfam" id="PF25110">
    <property type="entry name" value="TPR_ESP1"/>
    <property type="match status" value="1"/>
</dbReference>
<dbReference type="InterPro" id="IPR056933">
    <property type="entry name" value="TPR_ESP1"/>
</dbReference>
<reference evidence="4" key="1">
    <citation type="journal article" date="2014" name="Science">
        <title>Ancient hybridizations among the ancestral genomes of bread wheat.</title>
        <authorList>
            <consortium name="International Wheat Genome Sequencing Consortium,"/>
            <person name="Marcussen T."/>
            <person name="Sandve S.R."/>
            <person name="Heier L."/>
            <person name="Spannagl M."/>
            <person name="Pfeifer M."/>
            <person name="Jakobsen K.S."/>
            <person name="Wulff B.B."/>
            <person name="Steuernagel B."/>
            <person name="Mayer K.F."/>
            <person name="Olsen O.A."/>
        </authorList>
    </citation>
    <scope>NUCLEOTIDE SEQUENCE [LARGE SCALE GENOMIC DNA]</scope>
    <source>
        <strain evidence="4">cv. AL8/78</strain>
    </source>
</reference>
<dbReference type="GO" id="GO:0005737">
    <property type="term" value="C:cytoplasm"/>
    <property type="evidence" value="ECO:0007669"/>
    <property type="project" value="TreeGrafter"/>
</dbReference>
<reference evidence="3" key="3">
    <citation type="journal article" date="2017" name="Nature">
        <title>Genome sequence of the progenitor of the wheat D genome Aegilops tauschii.</title>
        <authorList>
            <person name="Luo M.C."/>
            <person name="Gu Y.Q."/>
            <person name="Puiu D."/>
            <person name="Wang H."/>
            <person name="Twardziok S.O."/>
            <person name="Deal K.R."/>
            <person name="Huo N."/>
            <person name="Zhu T."/>
            <person name="Wang L."/>
            <person name="Wang Y."/>
            <person name="McGuire P.E."/>
            <person name="Liu S."/>
            <person name="Long H."/>
            <person name="Ramasamy R.K."/>
            <person name="Rodriguez J.C."/>
            <person name="Van S.L."/>
            <person name="Yuan L."/>
            <person name="Wang Z."/>
            <person name="Xia Z."/>
            <person name="Xiao L."/>
            <person name="Anderson O.D."/>
            <person name="Ouyang S."/>
            <person name="Liang Y."/>
            <person name="Zimin A.V."/>
            <person name="Pertea G."/>
            <person name="Qi P."/>
            <person name="Bennetzen J.L."/>
            <person name="Dai X."/>
            <person name="Dawson M.W."/>
            <person name="Muller H.G."/>
            <person name="Kugler K."/>
            <person name="Rivarola-Duarte L."/>
            <person name="Spannagl M."/>
            <person name="Mayer K.F.X."/>
            <person name="Lu F.H."/>
            <person name="Bevan M.W."/>
            <person name="Leroy P."/>
            <person name="Li P."/>
            <person name="You F.M."/>
            <person name="Sun Q."/>
            <person name="Liu Z."/>
            <person name="Lyons E."/>
            <person name="Wicker T."/>
            <person name="Salzberg S.L."/>
            <person name="Devos K.M."/>
            <person name="Dvorak J."/>
        </authorList>
    </citation>
    <scope>NUCLEOTIDE SEQUENCE [LARGE SCALE GENOMIC DNA]</scope>
    <source>
        <strain evidence="3">cv. AL8/78</strain>
    </source>
</reference>
<proteinExistence type="predicted"/>
<name>A0A453PPM9_AEGTS</name>
<dbReference type="GO" id="GO:0051307">
    <property type="term" value="P:meiotic chromosome separation"/>
    <property type="evidence" value="ECO:0007669"/>
    <property type="project" value="TreeGrafter"/>
</dbReference>
<dbReference type="Gramene" id="AET6Gv20803800.12">
    <property type="protein sequence ID" value="AET6Gv20803800.12"/>
    <property type="gene ID" value="AET6Gv20803800"/>
</dbReference>
<evidence type="ECO:0000313" key="3">
    <source>
        <dbReference type="EnsemblPlants" id="AET6Gv20803800.12"/>
    </source>
</evidence>
<reference evidence="4" key="2">
    <citation type="journal article" date="2017" name="Nat. Plants">
        <title>The Aegilops tauschii genome reveals multiple impacts of transposons.</title>
        <authorList>
            <person name="Zhao G."/>
            <person name="Zou C."/>
            <person name="Li K."/>
            <person name="Wang K."/>
            <person name="Li T."/>
            <person name="Gao L."/>
            <person name="Zhang X."/>
            <person name="Wang H."/>
            <person name="Yang Z."/>
            <person name="Liu X."/>
            <person name="Jiang W."/>
            <person name="Mao L."/>
            <person name="Kong X."/>
            <person name="Jiao Y."/>
            <person name="Jia J."/>
        </authorList>
    </citation>
    <scope>NUCLEOTIDE SEQUENCE [LARGE SCALE GENOMIC DNA]</scope>
    <source>
        <strain evidence="4">cv. AL8/78</strain>
    </source>
</reference>
<reference evidence="3" key="4">
    <citation type="submission" date="2019-03" db="UniProtKB">
        <authorList>
            <consortium name="EnsemblPlants"/>
        </authorList>
    </citation>
    <scope>IDENTIFICATION</scope>
</reference>
<protein>
    <recommendedName>
        <fullName evidence="2">Separase-like TPR repeats region domain-containing protein</fullName>
    </recommendedName>
</protein>
<dbReference type="EnsemblPlants" id="AET6Gv20803800.12">
    <property type="protein sequence ID" value="AET6Gv20803800.12"/>
    <property type="gene ID" value="AET6Gv20803800"/>
</dbReference>
<dbReference type="PANTHER" id="PTHR12792:SF0">
    <property type="entry name" value="SEPARIN"/>
    <property type="match status" value="1"/>
</dbReference>